<organism evidence="2 3">
    <name type="scientific">Tessaracoccus rhinocerotis</name>
    <dbReference type="NCBI Taxonomy" id="1689449"/>
    <lineage>
        <taxon>Bacteria</taxon>
        <taxon>Bacillati</taxon>
        <taxon>Actinomycetota</taxon>
        <taxon>Actinomycetes</taxon>
        <taxon>Propionibacteriales</taxon>
        <taxon>Propionibacteriaceae</taxon>
        <taxon>Tessaracoccus</taxon>
    </lineage>
</organism>
<keyword evidence="3" id="KW-1185">Reference proteome</keyword>
<gene>
    <name evidence="2" type="ORF">FOJ82_01055</name>
</gene>
<dbReference type="EMBL" id="VKKG01000001">
    <property type="protein sequence ID" value="TRY19522.1"/>
    <property type="molecule type" value="Genomic_DNA"/>
</dbReference>
<accession>A0A553K4A5</accession>
<dbReference type="CDD" id="cd16282">
    <property type="entry name" value="metallo-hydrolase-like_MBL-fold"/>
    <property type="match status" value="1"/>
</dbReference>
<comment type="caution">
    <text evidence="2">The sequence shown here is derived from an EMBL/GenBank/DDBJ whole genome shotgun (WGS) entry which is preliminary data.</text>
</comment>
<dbReference type="PANTHER" id="PTHR42951">
    <property type="entry name" value="METALLO-BETA-LACTAMASE DOMAIN-CONTAINING"/>
    <property type="match status" value="1"/>
</dbReference>
<evidence type="ECO:0000313" key="3">
    <source>
        <dbReference type="Proteomes" id="UP000317638"/>
    </source>
</evidence>
<dbReference type="Gene3D" id="3.60.15.10">
    <property type="entry name" value="Ribonuclease Z/Hydroxyacylglutathione hydrolase-like"/>
    <property type="match status" value="1"/>
</dbReference>
<protein>
    <submittedName>
        <fullName evidence="2">MBL fold metallo-hydrolase</fullName>
    </submittedName>
</protein>
<dbReference type="Pfam" id="PF00753">
    <property type="entry name" value="Lactamase_B"/>
    <property type="match status" value="1"/>
</dbReference>
<evidence type="ECO:0000313" key="2">
    <source>
        <dbReference type="EMBL" id="TRY19522.1"/>
    </source>
</evidence>
<dbReference type="SUPFAM" id="SSF56281">
    <property type="entry name" value="Metallo-hydrolase/oxidoreductase"/>
    <property type="match status" value="1"/>
</dbReference>
<dbReference type="SMART" id="SM00849">
    <property type="entry name" value="Lactamase_B"/>
    <property type="match status" value="1"/>
</dbReference>
<keyword evidence="2" id="KW-0378">Hydrolase</keyword>
<dbReference type="OrthoDB" id="2273115at2"/>
<reference evidence="2 3" key="1">
    <citation type="submission" date="2019-07" db="EMBL/GenBank/DDBJ databases">
        <authorList>
            <person name="Zhou L.-Y."/>
        </authorList>
    </citation>
    <scope>NUCLEOTIDE SEQUENCE [LARGE SCALE GENOMIC DNA]</scope>
    <source>
        <strain evidence="2 3">YIM 101269</strain>
    </source>
</reference>
<name>A0A553K4A5_9ACTN</name>
<dbReference type="RefSeq" id="WP_143936611.1">
    <property type="nucleotide sequence ID" value="NZ_VKKG01000001.1"/>
</dbReference>
<dbReference type="InterPro" id="IPR001279">
    <property type="entry name" value="Metallo-B-lactamas"/>
</dbReference>
<evidence type="ECO:0000259" key="1">
    <source>
        <dbReference type="SMART" id="SM00849"/>
    </source>
</evidence>
<dbReference type="GO" id="GO:0016787">
    <property type="term" value="F:hydrolase activity"/>
    <property type="evidence" value="ECO:0007669"/>
    <property type="project" value="UniProtKB-KW"/>
</dbReference>
<dbReference type="InterPro" id="IPR050855">
    <property type="entry name" value="NDM-1-like"/>
</dbReference>
<proteinExistence type="predicted"/>
<dbReference type="PANTHER" id="PTHR42951:SF4">
    <property type="entry name" value="ACYL-COENZYME A THIOESTERASE MBLAC2"/>
    <property type="match status" value="1"/>
</dbReference>
<dbReference type="Proteomes" id="UP000317638">
    <property type="component" value="Unassembled WGS sequence"/>
</dbReference>
<dbReference type="InterPro" id="IPR036866">
    <property type="entry name" value="RibonucZ/Hydroxyglut_hydro"/>
</dbReference>
<dbReference type="AlphaFoldDB" id="A0A553K4A5"/>
<feature type="domain" description="Metallo-beta-lactamase" evidence="1">
    <location>
        <begin position="25"/>
        <end position="203"/>
    </location>
</feature>
<sequence length="279" mass="29639">MPDSETINWRELTPNVFLTTLEPASVNVGLVVGDERALLIDAGSSPAQGAALLASARTRAGVPVTHVVVTHNHWDHWFGIAGMPELVSIAHENLLETAPSGETAARATELGLAELPRPTVTFSIAKAVDLGGRRVEIVHFGGGHTGADAFVLVPDEDLTFTGDMLEQGSDPQFDETSNISNWPTALDGVLGASRASTRFVPGHGDVVERNFGFIQRAEVGMLYGTTEALIQQGTKLEDAAAAAEWPFSEETLAVALPLIYAELEAKGVKPRTQLPIMGL</sequence>